<proteinExistence type="predicted"/>
<name>A0A6A7AA67_9PLEO</name>
<dbReference type="AlphaFoldDB" id="A0A6A7AA67"/>
<sequence>MMHNEPADALGGPSCAFVCHLAPIGRLSEPWRGSVRDAAEGRSASLSIPTLAKRAGEIKDIAPTVQKSSCCREFRLVGLSSERKRVQWGYP</sequence>
<gene>
    <name evidence="1" type="ORF">CC86DRAFT_181605</name>
</gene>
<accession>A0A6A7AA67</accession>
<dbReference type="Proteomes" id="UP000799424">
    <property type="component" value="Unassembled WGS sequence"/>
</dbReference>
<dbReference type="EMBL" id="MU006220">
    <property type="protein sequence ID" value="KAF2830172.1"/>
    <property type="molecule type" value="Genomic_DNA"/>
</dbReference>
<organism evidence="1 2">
    <name type="scientific">Ophiobolus disseminans</name>
    <dbReference type="NCBI Taxonomy" id="1469910"/>
    <lineage>
        <taxon>Eukaryota</taxon>
        <taxon>Fungi</taxon>
        <taxon>Dikarya</taxon>
        <taxon>Ascomycota</taxon>
        <taxon>Pezizomycotina</taxon>
        <taxon>Dothideomycetes</taxon>
        <taxon>Pleosporomycetidae</taxon>
        <taxon>Pleosporales</taxon>
        <taxon>Pleosporineae</taxon>
        <taxon>Phaeosphaeriaceae</taxon>
        <taxon>Ophiobolus</taxon>
    </lineage>
</organism>
<reference evidence="1" key="1">
    <citation type="journal article" date="2020" name="Stud. Mycol.">
        <title>101 Dothideomycetes genomes: a test case for predicting lifestyles and emergence of pathogens.</title>
        <authorList>
            <person name="Haridas S."/>
            <person name="Albert R."/>
            <person name="Binder M."/>
            <person name="Bloem J."/>
            <person name="Labutti K."/>
            <person name="Salamov A."/>
            <person name="Andreopoulos B."/>
            <person name="Baker S."/>
            <person name="Barry K."/>
            <person name="Bills G."/>
            <person name="Bluhm B."/>
            <person name="Cannon C."/>
            <person name="Castanera R."/>
            <person name="Culley D."/>
            <person name="Daum C."/>
            <person name="Ezra D."/>
            <person name="Gonzalez J."/>
            <person name="Henrissat B."/>
            <person name="Kuo A."/>
            <person name="Liang C."/>
            <person name="Lipzen A."/>
            <person name="Lutzoni F."/>
            <person name="Magnuson J."/>
            <person name="Mondo S."/>
            <person name="Nolan M."/>
            <person name="Ohm R."/>
            <person name="Pangilinan J."/>
            <person name="Park H.-J."/>
            <person name="Ramirez L."/>
            <person name="Alfaro M."/>
            <person name="Sun H."/>
            <person name="Tritt A."/>
            <person name="Yoshinaga Y."/>
            <person name="Zwiers L.-H."/>
            <person name="Turgeon B."/>
            <person name="Goodwin S."/>
            <person name="Spatafora J."/>
            <person name="Crous P."/>
            <person name="Grigoriev I."/>
        </authorList>
    </citation>
    <scope>NUCLEOTIDE SEQUENCE</scope>
    <source>
        <strain evidence="1">CBS 113818</strain>
    </source>
</reference>
<evidence type="ECO:0000313" key="1">
    <source>
        <dbReference type="EMBL" id="KAF2830172.1"/>
    </source>
</evidence>
<keyword evidence="2" id="KW-1185">Reference proteome</keyword>
<evidence type="ECO:0000313" key="2">
    <source>
        <dbReference type="Proteomes" id="UP000799424"/>
    </source>
</evidence>
<protein>
    <submittedName>
        <fullName evidence="1">Uncharacterized protein</fullName>
    </submittedName>
</protein>